<protein>
    <recommendedName>
        <fullName evidence="1">N-acetylglucosamine kinase</fullName>
        <ecNumber evidence="1">2.7.1.59</ecNumber>
    </recommendedName>
</protein>
<dbReference type="Pfam" id="PF00480">
    <property type="entry name" value="ROK"/>
    <property type="match status" value="1"/>
</dbReference>
<dbReference type="Gene3D" id="3.30.420.40">
    <property type="match status" value="2"/>
</dbReference>
<gene>
    <name evidence="10" type="ORF">G8E10_03755</name>
</gene>
<dbReference type="PANTHER" id="PTHR18964:SF162">
    <property type="entry name" value="N-ACETYL-D-GLUCOSAMINE KINASE"/>
    <property type="match status" value="1"/>
</dbReference>
<comment type="catalytic activity">
    <reaction evidence="9">
        <text>N-acetyl-D-glucosamine + ATP = N-acetyl-D-glucosamine 6-phosphate + ADP + H(+)</text>
        <dbReference type="Rhea" id="RHEA:17417"/>
        <dbReference type="ChEBI" id="CHEBI:15378"/>
        <dbReference type="ChEBI" id="CHEBI:30616"/>
        <dbReference type="ChEBI" id="CHEBI:57513"/>
        <dbReference type="ChEBI" id="CHEBI:456216"/>
        <dbReference type="ChEBI" id="CHEBI:506227"/>
        <dbReference type="EC" id="2.7.1.59"/>
    </reaction>
</comment>
<dbReference type="PROSITE" id="PS01125">
    <property type="entry name" value="ROK"/>
    <property type="match status" value="1"/>
</dbReference>
<evidence type="ECO:0000256" key="3">
    <source>
        <dbReference type="ARBA" id="ARBA00022723"/>
    </source>
</evidence>
<evidence type="ECO:0000256" key="5">
    <source>
        <dbReference type="ARBA" id="ARBA00022777"/>
    </source>
</evidence>
<keyword evidence="6" id="KW-0862">Zinc</keyword>
<keyword evidence="2" id="KW-0808">Transferase</keyword>
<name>A0AA43ZE78_9HYPH</name>
<dbReference type="EC" id="2.7.1.59" evidence="1"/>
<comment type="caution">
    <text evidence="10">The sequence shown here is derived from an EMBL/GenBank/DDBJ whole genome shotgun (WGS) entry which is preliminary data.</text>
</comment>
<dbReference type="SUPFAM" id="SSF53067">
    <property type="entry name" value="Actin-like ATPase domain"/>
    <property type="match status" value="1"/>
</dbReference>
<dbReference type="GO" id="GO:0046872">
    <property type="term" value="F:metal ion binding"/>
    <property type="evidence" value="ECO:0007669"/>
    <property type="project" value="UniProtKB-KW"/>
</dbReference>
<evidence type="ECO:0000256" key="1">
    <source>
        <dbReference type="ARBA" id="ARBA00012122"/>
    </source>
</evidence>
<keyword evidence="7" id="KW-0067">ATP-binding</keyword>
<keyword evidence="8" id="KW-0119">Carbohydrate metabolism</keyword>
<dbReference type="GO" id="GO:0045127">
    <property type="term" value="F:N-acetylglucosamine kinase activity"/>
    <property type="evidence" value="ECO:0007669"/>
    <property type="project" value="UniProtKB-EC"/>
</dbReference>
<reference evidence="10" key="1">
    <citation type="submission" date="2020-03" db="EMBL/GenBank/DDBJ databases">
        <title>Ferranicluibacter endophyticum gen. nov., sp. nov., a new genus isolated from Rubus ulmifolius Schott. stem.</title>
        <authorList>
            <person name="Roca-Couso R."/>
            <person name="Flores-Felix J.D."/>
            <person name="Igual J.M."/>
            <person name="Rivas R."/>
        </authorList>
    </citation>
    <scope>NUCLEOTIDE SEQUENCE</scope>
    <source>
        <strain evidence="10">CRRU44</strain>
    </source>
</reference>
<evidence type="ECO:0000256" key="2">
    <source>
        <dbReference type="ARBA" id="ARBA00022679"/>
    </source>
</evidence>
<accession>A0AA43ZE78</accession>
<keyword evidence="5" id="KW-0418">Kinase</keyword>
<dbReference type="PANTHER" id="PTHR18964">
    <property type="entry name" value="ROK (REPRESSOR, ORF, KINASE) FAMILY"/>
    <property type="match status" value="1"/>
</dbReference>
<keyword evidence="3" id="KW-0479">Metal-binding</keyword>
<proteinExistence type="predicted"/>
<evidence type="ECO:0000256" key="8">
    <source>
        <dbReference type="ARBA" id="ARBA00023277"/>
    </source>
</evidence>
<dbReference type="InterPro" id="IPR000600">
    <property type="entry name" value="ROK"/>
</dbReference>
<dbReference type="GO" id="GO:0005524">
    <property type="term" value="F:ATP binding"/>
    <property type="evidence" value="ECO:0007669"/>
    <property type="project" value="UniProtKB-KW"/>
</dbReference>
<dbReference type="CDD" id="cd24057">
    <property type="entry name" value="ASKHA_NBD_ROK_NAGK"/>
    <property type="match status" value="1"/>
</dbReference>
<dbReference type="InterPro" id="IPR049874">
    <property type="entry name" value="ROK_cs"/>
</dbReference>
<evidence type="ECO:0000256" key="6">
    <source>
        <dbReference type="ARBA" id="ARBA00022833"/>
    </source>
</evidence>
<evidence type="ECO:0000256" key="9">
    <source>
        <dbReference type="ARBA" id="ARBA00049065"/>
    </source>
</evidence>
<evidence type="ECO:0000313" key="11">
    <source>
        <dbReference type="Proteomes" id="UP001155840"/>
    </source>
</evidence>
<evidence type="ECO:0000256" key="7">
    <source>
        <dbReference type="ARBA" id="ARBA00022840"/>
    </source>
</evidence>
<dbReference type="AlphaFoldDB" id="A0AA43ZE78"/>
<evidence type="ECO:0000256" key="4">
    <source>
        <dbReference type="ARBA" id="ARBA00022741"/>
    </source>
</evidence>
<dbReference type="RefSeq" id="WP_167126990.1">
    <property type="nucleotide sequence ID" value="NZ_JAANCM010000001.1"/>
</dbReference>
<organism evidence="10 11">
    <name type="scientific">Ferranicluibacter rubi</name>
    <dbReference type="NCBI Taxonomy" id="2715133"/>
    <lineage>
        <taxon>Bacteria</taxon>
        <taxon>Pseudomonadati</taxon>
        <taxon>Pseudomonadota</taxon>
        <taxon>Alphaproteobacteria</taxon>
        <taxon>Hyphomicrobiales</taxon>
        <taxon>Rhizobiaceae</taxon>
        <taxon>Ferranicluibacter</taxon>
    </lineage>
</organism>
<dbReference type="EMBL" id="JAANCM010000001">
    <property type="protein sequence ID" value="NHT74866.1"/>
    <property type="molecule type" value="Genomic_DNA"/>
</dbReference>
<evidence type="ECO:0000313" key="10">
    <source>
        <dbReference type="EMBL" id="NHT74866.1"/>
    </source>
</evidence>
<keyword evidence="4" id="KW-0547">Nucleotide-binding</keyword>
<dbReference type="Proteomes" id="UP001155840">
    <property type="component" value="Unassembled WGS sequence"/>
</dbReference>
<dbReference type="InterPro" id="IPR043129">
    <property type="entry name" value="ATPase_NBD"/>
</dbReference>
<sequence>MIVCFDIGGSAIKGAVATSPEDIRPLTRRPTPLNDFDAFVATLEAAFEEAGIRPERIALSIAGVVDPDTQAITVANIPCLHQRPLARDLGDRLQMPVLIANDADCFALAEAGLGAGRGHRIVFGVILGTGVGGGLVANGRLINGDGGFAGEWGHGPAVAATAGNPPVAIPAFPCGCGQSGCVDTIGAARGMERLHQLLHTETLTSQEITARWQAGDAGAARTIEVLVDLVSSPLALAINITGATIVPVGGGLSGVTPLIAAIDQAVRARILRKFDRPLIVPGECRIEPGLIGAALLALTGDDQ</sequence>
<keyword evidence="11" id="KW-1185">Reference proteome</keyword>